<dbReference type="Proteomes" id="UP000321947">
    <property type="component" value="Unassembled WGS sequence"/>
</dbReference>
<reference evidence="1 2" key="1">
    <citation type="submission" date="2019-08" db="EMBL/GenBank/DDBJ databases">
        <title>Draft genome sequences of two oriental melons (Cucumis melo L. var makuwa).</title>
        <authorList>
            <person name="Kwon S.-Y."/>
        </authorList>
    </citation>
    <scope>NUCLEOTIDE SEQUENCE [LARGE SCALE GENOMIC DNA]</scope>
    <source>
        <strain evidence="2">cv. Chang Bougi</strain>
        <tissue evidence="1">Leaf</tissue>
    </source>
</reference>
<organism evidence="1 2">
    <name type="scientific">Cucumis melo var. makuwa</name>
    <name type="common">Oriental melon</name>
    <dbReference type="NCBI Taxonomy" id="1194695"/>
    <lineage>
        <taxon>Eukaryota</taxon>
        <taxon>Viridiplantae</taxon>
        <taxon>Streptophyta</taxon>
        <taxon>Embryophyta</taxon>
        <taxon>Tracheophyta</taxon>
        <taxon>Spermatophyta</taxon>
        <taxon>Magnoliopsida</taxon>
        <taxon>eudicotyledons</taxon>
        <taxon>Gunneridae</taxon>
        <taxon>Pentapetalae</taxon>
        <taxon>rosids</taxon>
        <taxon>fabids</taxon>
        <taxon>Cucurbitales</taxon>
        <taxon>Cucurbitaceae</taxon>
        <taxon>Benincaseae</taxon>
        <taxon>Cucumis</taxon>
    </lineage>
</organism>
<accession>A0A5D3BMF9</accession>
<dbReference type="EMBL" id="SSTD01017200">
    <property type="protein sequence ID" value="TYK00170.1"/>
    <property type="molecule type" value="Genomic_DNA"/>
</dbReference>
<comment type="caution">
    <text evidence="1">The sequence shown here is derived from an EMBL/GenBank/DDBJ whole genome shotgun (WGS) entry which is preliminary data.</text>
</comment>
<evidence type="ECO:0000313" key="1">
    <source>
        <dbReference type="EMBL" id="TYK00170.1"/>
    </source>
</evidence>
<protein>
    <submittedName>
        <fullName evidence="1">Uncharacterized protein</fullName>
    </submittedName>
</protein>
<sequence length="121" mass="14047">MARSEMGTNTDGEVVAVYALINNKNQYLAFLCQEQNPPQWYNSTVPFEYTMLLHCILTNQVFNLGQIMQGSFLTWMEHRRGAKPFPSIVEKLCLHLCIEEARIAHEYESRSLIYLNWVNSS</sequence>
<name>A0A5D3BMF9_CUCMM</name>
<proteinExistence type="predicted"/>
<gene>
    <name evidence="1" type="ORF">E5676_scaffold2510G00670</name>
</gene>
<evidence type="ECO:0000313" key="2">
    <source>
        <dbReference type="Proteomes" id="UP000321947"/>
    </source>
</evidence>
<dbReference type="AlphaFoldDB" id="A0A5D3BMF9"/>